<dbReference type="NCBIfam" id="TIGR00278">
    <property type="entry name" value="membrane protein insertion efficiency factor YidD"/>
    <property type="match status" value="1"/>
</dbReference>
<keyword evidence="1" id="KW-1003">Cell membrane</keyword>
<dbReference type="RefSeq" id="WP_249511130.1">
    <property type="nucleotide sequence ID" value="NZ_CP093362.1"/>
</dbReference>
<comment type="similarity">
    <text evidence="1">Belongs to the UPF0161 family.</text>
</comment>
<accession>A0ABY4PH65</accession>
<dbReference type="InterPro" id="IPR002696">
    <property type="entry name" value="Membr_insert_effic_factor_YidD"/>
</dbReference>
<gene>
    <name evidence="2" type="primary">yidD</name>
    <name evidence="2" type="ORF">MOO46_00675</name>
</gene>
<keyword evidence="3" id="KW-1185">Reference proteome</keyword>
<sequence>MTKILLFLVNIYKKYISPLFPPACRYYPTCSTYMIDAIKKHGPLLGLIMGIARIIRCQPFVKGGYDPVSDQFTIFRNKRASDDYRRSMNLK</sequence>
<comment type="function">
    <text evidence="1">Could be involved in insertion of integral membrane proteins into the membrane.</text>
</comment>
<name>A0ABY4PH65_9LACO</name>
<dbReference type="SMART" id="SM01234">
    <property type="entry name" value="Haemolytic"/>
    <property type="match status" value="1"/>
</dbReference>
<dbReference type="EMBL" id="CP093362">
    <property type="protein sequence ID" value="UQS85151.1"/>
    <property type="molecule type" value="Genomic_DNA"/>
</dbReference>
<dbReference type="Pfam" id="PF01809">
    <property type="entry name" value="YidD"/>
    <property type="match status" value="1"/>
</dbReference>
<evidence type="ECO:0000313" key="2">
    <source>
        <dbReference type="EMBL" id="UQS85151.1"/>
    </source>
</evidence>
<protein>
    <recommendedName>
        <fullName evidence="1">Putative membrane protein insertion efficiency factor</fullName>
    </recommendedName>
</protein>
<dbReference type="PANTHER" id="PTHR33383:SF1">
    <property type="entry name" value="MEMBRANE PROTEIN INSERTION EFFICIENCY FACTOR-RELATED"/>
    <property type="match status" value="1"/>
</dbReference>
<keyword evidence="1" id="KW-0472">Membrane</keyword>
<evidence type="ECO:0000313" key="3">
    <source>
        <dbReference type="Proteomes" id="UP000831859"/>
    </source>
</evidence>
<reference evidence="2 3" key="1">
    <citation type="journal article" date="2022" name="Int. J. Syst. Evol. Microbiol.">
        <title>Apilactobacillus apisilvae sp. nov., Nicolia spurrieriana gen. nov. sp. nov., Bombilactobacillus folatiphilus sp. nov. and Bombilactobacillus thymidiniphilus sp. nov., four new lactic acid bacterial isolates from stingless bees Tetragonula carbonaria and Austroplebeia australis.</title>
        <authorList>
            <person name="Oliphant S.A."/>
            <person name="Watson-Haigh N.S."/>
            <person name="Sumby K.M."/>
            <person name="Gardner J."/>
            <person name="Groom S."/>
            <person name="Jiranek V."/>
        </authorList>
    </citation>
    <scope>NUCLEOTIDE SEQUENCE [LARGE SCALE GENOMIC DNA]</scope>
    <source>
        <strain evidence="2 3">SG5_A10</strain>
    </source>
</reference>
<organism evidence="2 3">
    <name type="scientific">Apilactobacillus apisilvae</name>
    <dbReference type="NCBI Taxonomy" id="2923364"/>
    <lineage>
        <taxon>Bacteria</taxon>
        <taxon>Bacillati</taxon>
        <taxon>Bacillota</taxon>
        <taxon>Bacilli</taxon>
        <taxon>Lactobacillales</taxon>
        <taxon>Lactobacillaceae</taxon>
        <taxon>Apilactobacillus</taxon>
    </lineage>
</organism>
<dbReference type="Proteomes" id="UP000831859">
    <property type="component" value="Chromosome"/>
</dbReference>
<dbReference type="PANTHER" id="PTHR33383">
    <property type="entry name" value="MEMBRANE PROTEIN INSERTION EFFICIENCY FACTOR-RELATED"/>
    <property type="match status" value="1"/>
</dbReference>
<proteinExistence type="inferred from homology"/>
<dbReference type="HAMAP" id="MF_00386">
    <property type="entry name" value="UPF0161_YidD"/>
    <property type="match status" value="1"/>
</dbReference>
<evidence type="ECO:0000256" key="1">
    <source>
        <dbReference type="HAMAP-Rule" id="MF_00386"/>
    </source>
</evidence>
<comment type="subcellular location">
    <subcellularLocation>
        <location evidence="1">Cell membrane</location>
        <topology evidence="1">Peripheral membrane protein</topology>
        <orientation evidence="1">Cytoplasmic side</orientation>
    </subcellularLocation>
</comment>